<dbReference type="InterPro" id="IPR000182">
    <property type="entry name" value="GNAT_dom"/>
</dbReference>
<gene>
    <name evidence="2" type="ORF">PAI11_41200</name>
</gene>
<keyword evidence="3" id="KW-1185">Reference proteome</keyword>
<dbReference type="Gene3D" id="3.40.630.30">
    <property type="match status" value="1"/>
</dbReference>
<reference evidence="2 3" key="1">
    <citation type="journal article" date="2013" name="Biodegradation">
        <title>Quantitative proteomic analysis of ibuprofen-degrading Patulibacter sp. strain I11.</title>
        <authorList>
            <person name="Almeida B."/>
            <person name="Kjeldal H."/>
            <person name="Lolas I."/>
            <person name="Knudsen A.D."/>
            <person name="Carvalho G."/>
            <person name="Nielsen K.L."/>
            <person name="Barreto Crespo M.T."/>
            <person name="Stensballe A."/>
            <person name="Nielsen J.L."/>
        </authorList>
    </citation>
    <scope>NUCLEOTIDE SEQUENCE [LARGE SCALE GENOMIC DNA]</scope>
    <source>
        <strain evidence="2 3">I11</strain>
    </source>
</reference>
<keyword evidence="2" id="KW-0808">Transferase</keyword>
<dbReference type="RefSeq" id="WP_007578799.1">
    <property type="nucleotide sequence ID" value="NZ_AGUD01000305.1"/>
</dbReference>
<evidence type="ECO:0000259" key="1">
    <source>
        <dbReference type="PROSITE" id="PS51186"/>
    </source>
</evidence>
<sequence length="181" mass="20121">MPPTPALRTPRTLLRLWRDEDEAPMRAINGDPQVTRFLNRPVDPATVAGFHAAVQEHWRLHGFGAWAVESREPGLEGTFLGFVGVAYPAFLPEIASRAELGWRIAHAHWGRGLATEAALAARADAFGRCDRDELISIIHPENRGSQRVAEKLGMTIERQIHNPVIDRTVDVWQQPRPTGSG</sequence>
<name>H0EB91_9ACTN</name>
<dbReference type="InterPro" id="IPR051531">
    <property type="entry name" value="N-acetyltransferase"/>
</dbReference>
<dbReference type="PANTHER" id="PTHR43792">
    <property type="entry name" value="GNAT FAMILY, PUTATIVE (AFU_ORTHOLOGUE AFUA_3G00765)-RELATED-RELATED"/>
    <property type="match status" value="1"/>
</dbReference>
<dbReference type="GO" id="GO:0016747">
    <property type="term" value="F:acyltransferase activity, transferring groups other than amino-acyl groups"/>
    <property type="evidence" value="ECO:0007669"/>
    <property type="project" value="InterPro"/>
</dbReference>
<dbReference type="AlphaFoldDB" id="H0EB91"/>
<dbReference type="PANTHER" id="PTHR43792:SF1">
    <property type="entry name" value="N-ACETYLTRANSFERASE DOMAIN-CONTAINING PROTEIN"/>
    <property type="match status" value="1"/>
</dbReference>
<dbReference type="PROSITE" id="PS51186">
    <property type="entry name" value="GNAT"/>
    <property type="match status" value="1"/>
</dbReference>
<dbReference type="InterPro" id="IPR016181">
    <property type="entry name" value="Acyl_CoA_acyltransferase"/>
</dbReference>
<accession>H0EB91</accession>
<evidence type="ECO:0000313" key="2">
    <source>
        <dbReference type="EMBL" id="EHN09055.1"/>
    </source>
</evidence>
<feature type="domain" description="N-acetyltransferase" evidence="1">
    <location>
        <begin position="12"/>
        <end position="177"/>
    </location>
</feature>
<evidence type="ECO:0000313" key="3">
    <source>
        <dbReference type="Proteomes" id="UP000005143"/>
    </source>
</evidence>
<dbReference type="EMBL" id="AGUD01000305">
    <property type="protein sequence ID" value="EHN09055.1"/>
    <property type="molecule type" value="Genomic_DNA"/>
</dbReference>
<dbReference type="SUPFAM" id="SSF55729">
    <property type="entry name" value="Acyl-CoA N-acyltransferases (Nat)"/>
    <property type="match status" value="1"/>
</dbReference>
<comment type="caution">
    <text evidence="2">The sequence shown here is derived from an EMBL/GenBank/DDBJ whole genome shotgun (WGS) entry which is preliminary data.</text>
</comment>
<organism evidence="2 3">
    <name type="scientific">Patulibacter medicamentivorans</name>
    <dbReference type="NCBI Taxonomy" id="1097667"/>
    <lineage>
        <taxon>Bacteria</taxon>
        <taxon>Bacillati</taxon>
        <taxon>Actinomycetota</taxon>
        <taxon>Thermoleophilia</taxon>
        <taxon>Solirubrobacterales</taxon>
        <taxon>Patulibacteraceae</taxon>
        <taxon>Patulibacter</taxon>
    </lineage>
</organism>
<dbReference type="Pfam" id="PF13302">
    <property type="entry name" value="Acetyltransf_3"/>
    <property type="match status" value="1"/>
</dbReference>
<protein>
    <submittedName>
        <fullName evidence="2">GCN5-related N-acetyltransferase</fullName>
    </submittedName>
</protein>
<proteinExistence type="predicted"/>
<dbReference type="OrthoDB" id="3533156at2"/>
<dbReference type="Proteomes" id="UP000005143">
    <property type="component" value="Unassembled WGS sequence"/>
</dbReference>